<dbReference type="Proteomes" id="UP001408356">
    <property type="component" value="Unassembled WGS sequence"/>
</dbReference>
<dbReference type="EMBL" id="JARVKF010000394">
    <property type="protein sequence ID" value="KAK9418089.1"/>
    <property type="molecule type" value="Genomic_DNA"/>
</dbReference>
<organism evidence="1 2">
    <name type="scientific">Seiridium unicorne</name>
    <dbReference type="NCBI Taxonomy" id="138068"/>
    <lineage>
        <taxon>Eukaryota</taxon>
        <taxon>Fungi</taxon>
        <taxon>Dikarya</taxon>
        <taxon>Ascomycota</taxon>
        <taxon>Pezizomycotina</taxon>
        <taxon>Sordariomycetes</taxon>
        <taxon>Xylariomycetidae</taxon>
        <taxon>Amphisphaeriales</taxon>
        <taxon>Sporocadaceae</taxon>
        <taxon>Seiridium</taxon>
    </lineage>
</organism>
<sequence length="69" mass="7514">MENAPSAYTKPDMIIITSVRPGPINEDESAEEARSELSGKARFKTVREELARIVANACTTPDHQIAASQ</sequence>
<proteinExistence type="predicted"/>
<accession>A0ABR2UU49</accession>
<name>A0ABR2UU49_9PEZI</name>
<evidence type="ECO:0000313" key="1">
    <source>
        <dbReference type="EMBL" id="KAK9418089.1"/>
    </source>
</evidence>
<protein>
    <submittedName>
        <fullName evidence="1">Uncharacterized protein</fullName>
    </submittedName>
</protein>
<comment type="caution">
    <text evidence="1">The sequence shown here is derived from an EMBL/GenBank/DDBJ whole genome shotgun (WGS) entry which is preliminary data.</text>
</comment>
<evidence type="ECO:0000313" key="2">
    <source>
        <dbReference type="Proteomes" id="UP001408356"/>
    </source>
</evidence>
<gene>
    <name evidence="1" type="ORF">SUNI508_08518</name>
</gene>
<keyword evidence="2" id="KW-1185">Reference proteome</keyword>
<reference evidence="1 2" key="1">
    <citation type="journal article" date="2024" name="J. Plant Pathol.">
        <title>Sequence and assembly of the genome of Seiridium unicorne, isolate CBS 538.82, causal agent of cypress canker disease.</title>
        <authorList>
            <person name="Scali E."/>
            <person name="Rocca G.D."/>
            <person name="Danti R."/>
            <person name="Garbelotto M."/>
            <person name="Barberini S."/>
            <person name="Baroncelli R."/>
            <person name="Emiliani G."/>
        </authorList>
    </citation>
    <scope>NUCLEOTIDE SEQUENCE [LARGE SCALE GENOMIC DNA]</scope>
    <source>
        <strain evidence="1 2">BM-138-508</strain>
    </source>
</reference>